<dbReference type="Pfam" id="PF15306">
    <property type="entry name" value="LIN37"/>
    <property type="match status" value="1"/>
</dbReference>
<dbReference type="EMBL" id="OU466860">
    <property type="protein sequence ID" value="CAH2059718.1"/>
    <property type="molecule type" value="Genomic_DNA"/>
</dbReference>
<dbReference type="AlphaFoldDB" id="A0AAU9SBS4"/>
<feature type="region of interest" description="Disordered" evidence="1">
    <location>
        <begin position="296"/>
        <end position="320"/>
    </location>
</feature>
<accession>A0AAU9SBS4</accession>
<reference evidence="2 3" key="1">
    <citation type="submission" date="2022-03" db="EMBL/GenBank/DDBJ databases">
        <authorList>
            <person name="Nunn A."/>
            <person name="Chopra R."/>
            <person name="Nunn A."/>
            <person name="Contreras Garrido A."/>
        </authorList>
    </citation>
    <scope>NUCLEOTIDE SEQUENCE [LARGE SCALE GENOMIC DNA]</scope>
</reference>
<feature type="compositionally biased region" description="Acidic residues" evidence="1">
    <location>
        <begin position="304"/>
        <end position="316"/>
    </location>
</feature>
<dbReference type="PANTHER" id="PTHR37173">
    <property type="entry name" value="HYDROXYPROLINE-RICH GLYCOPROTEIN FAMILY PROTEIN"/>
    <property type="match status" value="1"/>
</dbReference>
<evidence type="ECO:0000313" key="3">
    <source>
        <dbReference type="Proteomes" id="UP000836841"/>
    </source>
</evidence>
<feature type="compositionally biased region" description="Polar residues" evidence="1">
    <location>
        <begin position="71"/>
        <end position="85"/>
    </location>
</feature>
<feature type="region of interest" description="Disordered" evidence="1">
    <location>
        <begin position="71"/>
        <end position="178"/>
    </location>
</feature>
<proteinExistence type="predicted"/>
<organism evidence="2 3">
    <name type="scientific">Thlaspi arvense</name>
    <name type="common">Field penny-cress</name>
    <dbReference type="NCBI Taxonomy" id="13288"/>
    <lineage>
        <taxon>Eukaryota</taxon>
        <taxon>Viridiplantae</taxon>
        <taxon>Streptophyta</taxon>
        <taxon>Embryophyta</taxon>
        <taxon>Tracheophyta</taxon>
        <taxon>Spermatophyta</taxon>
        <taxon>Magnoliopsida</taxon>
        <taxon>eudicotyledons</taxon>
        <taxon>Gunneridae</taxon>
        <taxon>Pentapetalae</taxon>
        <taxon>rosids</taxon>
        <taxon>malvids</taxon>
        <taxon>Brassicales</taxon>
        <taxon>Brassicaceae</taxon>
        <taxon>Thlaspideae</taxon>
        <taxon>Thlaspi</taxon>
    </lineage>
</organism>
<keyword evidence="3" id="KW-1185">Reference proteome</keyword>
<dbReference type="Proteomes" id="UP000836841">
    <property type="component" value="Chromosome 4"/>
</dbReference>
<evidence type="ECO:0000313" key="2">
    <source>
        <dbReference type="EMBL" id="CAH2059718.1"/>
    </source>
</evidence>
<name>A0AAU9SBS4_THLAR</name>
<dbReference type="PANTHER" id="PTHR37173:SF1">
    <property type="entry name" value="PROLINE-RICH FAMILY PROTEIN"/>
    <property type="match status" value="1"/>
</dbReference>
<dbReference type="InterPro" id="IPR028226">
    <property type="entry name" value="LIN37"/>
</dbReference>
<dbReference type="GO" id="GO:0017053">
    <property type="term" value="C:transcription repressor complex"/>
    <property type="evidence" value="ECO:0007669"/>
    <property type="project" value="InterPro"/>
</dbReference>
<sequence length="370" mass="41727">MKTALFGVLNFFSVFRNKYINLSLYSFAFPKFHRNQSFFRWRRMSTPNPNPNLNPNPTVSAAVSRFVTASETPVTQSNNTVKTPSSQPPPAPSYRAIAPLRRHPQQNNIYPHPFPVRLPSSVPGSPHQDPSGLLYPFASSGRGLPTRPGRQNPSPLVDPAGSPGGYPPRPAYTFPRGQPVSNLDPMVQFMRAAHPQIQQSSHLGSGYMKGVPHFLQPRVAHPPTSILDNSGRKNARNREDVLVLVRKRKVRIREGASLYSLCRSWLRNGAHEGVQQQRSDTVTYLPKPLPVDMMETSLPKDQVEEPNGEEDKEDEESVKLLSDSDILKRHVDRAKKVRARLREERLKRIARYKARLALLLPPFGEQCKNE</sequence>
<protein>
    <recommendedName>
        <fullName evidence="4">Proline-rich family protein</fullName>
    </recommendedName>
</protein>
<gene>
    <name evidence="2" type="ORF">TAV2_LOCUS14708</name>
</gene>
<evidence type="ECO:0008006" key="4">
    <source>
        <dbReference type="Google" id="ProtNLM"/>
    </source>
</evidence>
<evidence type="ECO:0000256" key="1">
    <source>
        <dbReference type="SAM" id="MobiDB-lite"/>
    </source>
</evidence>